<keyword evidence="3" id="KW-1185">Reference proteome</keyword>
<dbReference type="InterPro" id="IPR002831">
    <property type="entry name" value="Tscrpt_reg_TrmB_N"/>
</dbReference>
<proteinExistence type="predicted"/>
<dbReference type="CDD" id="cd00090">
    <property type="entry name" value="HTH_ARSR"/>
    <property type="match status" value="1"/>
</dbReference>
<dbReference type="EMBL" id="JFZT01000039">
    <property type="protein sequence ID" value="EZQ07014.1"/>
    <property type="molecule type" value="Genomic_DNA"/>
</dbReference>
<comment type="caution">
    <text evidence="2">The sequence shown here is derived from an EMBL/GenBank/DDBJ whole genome shotgun (WGS) entry which is preliminary data.</text>
</comment>
<dbReference type="InterPro" id="IPR011991">
    <property type="entry name" value="ArsR-like_HTH"/>
</dbReference>
<evidence type="ECO:0000313" key="2">
    <source>
        <dbReference type="EMBL" id="EZQ07014.1"/>
    </source>
</evidence>
<dbReference type="RefSeq" id="WP_048099532.1">
    <property type="nucleotide sequence ID" value="NZ_JFZT01000039.1"/>
</dbReference>
<dbReference type="Pfam" id="PF01978">
    <property type="entry name" value="TrmB"/>
    <property type="match status" value="1"/>
</dbReference>
<name>A0A031LRH6_9CREN</name>
<dbReference type="InterPro" id="IPR036390">
    <property type="entry name" value="WH_DNA-bd_sf"/>
</dbReference>
<protein>
    <submittedName>
        <fullName evidence="2">TrmB family transcriptional regulator</fullName>
    </submittedName>
</protein>
<evidence type="ECO:0000259" key="1">
    <source>
        <dbReference type="Pfam" id="PF01978"/>
    </source>
</evidence>
<sequence length="110" mass="12428">MEVVFDLKNKKESIKCCYKISETDVDCLFKLADMGRAVTSTELASEMNFSKTTVESSLKKLIELGLVQRIKIDEKKIGRPKFLYAVESTVWDKVSKDLKDCANKILSAIS</sequence>
<reference evidence="2 3" key="1">
    <citation type="submission" date="2014-03" db="EMBL/GenBank/DDBJ databases">
        <title>Draft genome sequence of the novel thermoacidophilic archaea Acidianus copahuensis ALE1 strain, isolated from Copahue volcanic area in Neuquen Argentina.</title>
        <authorList>
            <person name="Urbieta M.S."/>
            <person name="Rascovan N."/>
            <person name="Castro C."/>
            <person name="Revale S."/>
            <person name="Giaveno M.A."/>
            <person name="Vazquez M.P."/>
            <person name="Donati E.R."/>
        </authorList>
    </citation>
    <scope>NUCLEOTIDE SEQUENCE [LARGE SCALE GENOMIC DNA]</scope>
    <source>
        <strain evidence="2 3">ALE1</strain>
    </source>
</reference>
<dbReference type="SUPFAM" id="SSF46785">
    <property type="entry name" value="Winged helix' DNA-binding domain"/>
    <property type="match status" value="1"/>
</dbReference>
<dbReference type="OrthoDB" id="39591at2157"/>
<accession>A0A031LRH6</accession>
<evidence type="ECO:0000313" key="3">
    <source>
        <dbReference type="Proteomes" id="UP000024332"/>
    </source>
</evidence>
<dbReference type="Gene3D" id="1.10.10.10">
    <property type="entry name" value="Winged helix-like DNA-binding domain superfamily/Winged helix DNA-binding domain"/>
    <property type="match status" value="1"/>
</dbReference>
<dbReference type="AlphaFoldDB" id="A0A031LRH6"/>
<gene>
    <name evidence="2" type="ORF">CM19_06555</name>
</gene>
<dbReference type="STRING" id="1160895.CM19_06555"/>
<feature type="domain" description="Transcription regulator TrmB N-terminal" evidence="1">
    <location>
        <begin position="17"/>
        <end position="85"/>
    </location>
</feature>
<dbReference type="Proteomes" id="UP000024332">
    <property type="component" value="Unassembled WGS sequence"/>
</dbReference>
<dbReference type="InterPro" id="IPR036388">
    <property type="entry name" value="WH-like_DNA-bd_sf"/>
</dbReference>
<organism evidence="2 3">
    <name type="scientific">Candidatus Acidianus copahuensis</name>
    <dbReference type="NCBI Taxonomy" id="1160895"/>
    <lineage>
        <taxon>Archaea</taxon>
        <taxon>Thermoproteota</taxon>
        <taxon>Thermoprotei</taxon>
        <taxon>Sulfolobales</taxon>
        <taxon>Sulfolobaceae</taxon>
        <taxon>Acidianus</taxon>
    </lineage>
</organism>